<accession>A0ABR6PYJ4</accession>
<organism evidence="2 3">
    <name type="scientific">Chryseobacterium sediminis</name>
    <dbReference type="NCBI Taxonomy" id="1679494"/>
    <lineage>
        <taxon>Bacteria</taxon>
        <taxon>Pseudomonadati</taxon>
        <taxon>Bacteroidota</taxon>
        <taxon>Flavobacteriia</taxon>
        <taxon>Flavobacteriales</taxon>
        <taxon>Weeksellaceae</taxon>
        <taxon>Chryseobacterium group</taxon>
        <taxon>Chryseobacterium</taxon>
    </lineage>
</organism>
<name>A0ABR6PYJ4_9FLAO</name>
<sequence>MLGNGKQADLDKLKGESGILSPENSKENPGNLCYRDWMKSIIYNVIPPSITISVPVT</sequence>
<evidence type="ECO:0000313" key="3">
    <source>
        <dbReference type="Proteomes" id="UP000587367"/>
    </source>
</evidence>
<dbReference type="Proteomes" id="UP000587367">
    <property type="component" value="Unassembled WGS sequence"/>
</dbReference>
<reference evidence="2 3" key="1">
    <citation type="submission" date="2020-08" db="EMBL/GenBank/DDBJ databases">
        <title>Functional genomics of gut bacteria from endangered species of beetles.</title>
        <authorList>
            <person name="Carlos-Shanley C."/>
        </authorList>
    </citation>
    <scope>NUCLEOTIDE SEQUENCE [LARGE SCALE GENOMIC DNA]</scope>
    <source>
        <strain evidence="2 3">S00068</strain>
    </source>
</reference>
<gene>
    <name evidence="2" type="ORF">HNP24_001697</name>
</gene>
<proteinExistence type="predicted"/>
<evidence type="ECO:0000313" key="2">
    <source>
        <dbReference type="EMBL" id="MBB6330747.1"/>
    </source>
</evidence>
<feature type="region of interest" description="Disordered" evidence="1">
    <location>
        <begin position="1"/>
        <end position="31"/>
    </location>
</feature>
<keyword evidence="3" id="KW-1185">Reference proteome</keyword>
<comment type="caution">
    <text evidence="2">The sequence shown here is derived from an EMBL/GenBank/DDBJ whole genome shotgun (WGS) entry which is preliminary data.</text>
</comment>
<protein>
    <submittedName>
        <fullName evidence="2">Uncharacterized protein</fullName>
    </submittedName>
</protein>
<evidence type="ECO:0000256" key="1">
    <source>
        <dbReference type="SAM" id="MobiDB-lite"/>
    </source>
</evidence>
<dbReference type="EMBL" id="JACHKS010000001">
    <property type="protein sequence ID" value="MBB6330747.1"/>
    <property type="molecule type" value="Genomic_DNA"/>
</dbReference>